<gene>
    <name evidence="2" type="ORF">ACG01O_01685</name>
</gene>
<keyword evidence="1" id="KW-0812">Transmembrane</keyword>
<evidence type="ECO:0000313" key="2">
    <source>
        <dbReference type="EMBL" id="MFG6465312.1"/>
    </source>
</evidence>
<reference evidence="2 3" key="1">
    <citation type="submission" date="2024-08" db="EMBL/GenBank/DDBJ databases">
        <authorList>
            <person name="Lu H."/>
        </authorList>
    </citation>
    <scope>NUCLEOTIDE SEQUENCE [LARGE SCALE GENOMIC DNA]</scope>
    <source>
        <strain evidence="2 3">BYS87W</strain>
    </source>
</reference>
<proteinExistence type="predicted"/>
<dbReference type="Proteomes" id="UP001606303">
    <property type="component" value="Unassembled WGS sequence"/>
</dbReference>
<dbReference type="RefSeq" id="WP_394380600.1">
    <property type="nucleotide sequence ID" value="NZ_JBIGIB010000001.1"/>
</dbReference>
<evidence type="ECO:0000256" key="1">
    <source>
        <dbReference type="SAM" id="Phobius"/>
    </source>
</evidence>
<dbReference type="EMBL" id="JBIGIB010000001">
    <property type="protein sequence ID" value="MFG6465312.1"/>
    <property type="molecule type" value="Genomic_DNA"/>
</dbReference>
<comment type="caution">
    <text evidence="2">The sequence shown here is derived from an EMBL/GenBank/DDBJ whole genome shotgun (WGS) entry which is preliminary data.</text>
</comment>
<protein>
    <recommendedName>
        <fullName evidence="4">Heme exporter protein D</fullName>
    </recommendedName>
</protein>
<evidence type="ECO:0000313" key="3">
    <source>
        <dbReference type="Proteomes" id="UP001606303"/>
    </source>
</evidence>
<keyword evidence="3" id="KW-1185">Reference proteome</keyword>
<keyword evidence="1" id="KW-0472">Membrane</keyword>
<name>A0ABW7GTK5_9BURK</name>
<sequence length="44" mass="4798">MNDHLGYLLASYGLAALVFAVEPALAALRLRRARRALTTPEDEA</sequence>
<feature type="transmembrane region" description="Helical" evidence="1">
    <location>
        <begin position="6"/>
        <end position="28"/>
    </location>
</feature>
<organism evidence="2 3">
    <name type="scientific">Pelomonas baiyunensis</name>
    <dbReference type="NCBI Taxonomy" id="3299026"/>
    <lineage>
        <taxon>Bacteria</taxon>
        <taxon>Pseudomonadati</taxon>
        <taxon>Pseudomonadota</taxon>
        <taxon>Betaproteobacteria</taxon>
        <taxon>Burkholderiales</taxon>
        <taxon>Sphaerotilaceae</taxon>
        <taxon>Roseateles</taxon>
    </lineage>
</organism>
<evidence type="ECO:0008006" key="4">
    <source>
        <dbReference type="Google" id="ProtNLM"/>
    </source>
</evidence>
<accession>A0ABW7GTK5</accession>
<keyword evidence="1" id="KW-1133">Transmembrane helix</keyword>